<dbReference type="GO" id="GO:0005886">
    <property type="term" value="C:plasma membrane"/>
    <property type="evidence" value="ECO:0007669"/>
    <property type="project" value="UniProtKB-SubCell"/>
</dbReference>
<keyword evidence="5" id="KW-1003">Cell membrane</keyword>
<feature type="transmembrane region" description="Helical" evidence="11">
    <location>
        <begin position="224"/>
        <end position="243"/>
    </location>
</feature>
<evidence type="ECO:0000256" key="10">
    <source>
        <dbReference type="RuleBase" id="RU003923"/>
    </source>
</evidence>
<dbReference type="PROSITE" id="PS00874">
    <property type="entry name" value="T2SP_F"/>
    <property type="match status" value="1"/>
</dbReference>
<evidence type="ECO:0000256" key="5">
    <source>
        <dbReference type="ARBA" id="ARBA00022475"/>
    </source>
</evidence>
<gene>
    <name evidence="13" type="ORF">FIV46_08860</name>
</gene>
<dbReference type="InterPro" id="IPR018076">
    <property type="entry name" value="T2SS_GspF_dom"/>
</dbReference>
<feature type="transmembrane region" description="Helical" evidence="11">
    <location>
        <begin position="370"/>
        <end position="394"/>
    </location>
</feature>
<dbReference type="InterPro" id="IPR003004">
    <property type="entry name" value="GspF/PilC"/>
</dbReference>
<proteinExistence type="inferred from homology"/>
<feature type="domain" description="Type II secretion system protein GspF" evidence="12">
    <location>
        <begin position="274"/>
        <end position="394"/>
    </location>
</feature>
<keyword evidence="6 10" id="KW-0812">Transmembrane</keyword>
<evidence type="ECO:0000256" key="4">
    <source>
        <dbReference type="ARBA" id="ARBA00022448"/>
    </source>
</evidence>
<dbReference type="PANTHER" id="PTHR30012">
    <property type="entry name" value="GENERAL SECRETION PATHWAY PROTEIN"/>
    <property type="match status" value="1"/>
</dbReference>
<feature type="transmembrane region" description="Helical" evidence="11">
    <location>
        <begin position="167"/>
        <end position="193"/>
    </location>
</feature>
<sequence length="404" mass="44391">MVQFSYHALSADGKSHKGELDARDRMDALRQLRREGLSPVSLSGDEGAIRRLLAMEVGGSKAVTAEDRAEMMEQLALLLGAGMTMEQSLALLIDTLRTDRQRQLMQAALDKLRAGEKLTDCLAEPEFGFSRIDLNLIRAGELSATLPAVLNRLAEHHRKTLELKSQLISALTYPTVLVIAAIGVVLLMVTVVLPRFEPIFANAGEKLPLLTRILWDVSQAALDYGPLILLLLALPVLYLLLMLRSADGRARIDALMLKVGPLRRLVVDLGTVRFARALSILTEGGVSLQQALALATRGSGNRAMDDKLREAGQEVEQGRPLWQALEGTGLLPRLSLQFMRIGEETNQLPHMLTRLADIIERRMEKKLNRLTSLLTPVVTLIMGIVVGLVIWSIMSAVLGINELV</sequence>
<evidence type="ECO:0000256" key="11">
    <source>
        <dbReference type="SAM" id="Phobius"/>
    </source>
</evidence>
<comment type="caution">
    <text evidence="13">The sequence shown here is derived from an EMBL/GenBank/DDBJ whole genome shotgun (WGS) entry which is preliminary data.</text>
</comment>
<keyword evidence="7 11" id="KW-1133">Transmembrane helix</keyword>
<name>A0A501PKC0_9PROT</name>
<evidence type="ECO:0000256" key="6">
    <source>
        <dbReference type="ARBA" id="ARBA00022692"/>
    </source>
</evidence>
<dbReference type="InterPro" id="IPR042094">
    <property type="entry name" value="T2SS_GspF_sf"/>
</dbReference>
<reference evidence="14" key="1">
    <citation type="submission" date="2019-06" db="EMBL/GenBank/DDBJ databases">
        <title>The complete genome of Emcibacter congregatus ZYLT.</title>
        <authorList>
            <person name="Zhao Z."/>
        </authorList>
    </citation>
    <scope>NUCLEOTIDE SEQUENCE [LARGE SCALE GENOMIC DNA]</scope>
    <source>
        <strain evidence="14">MCCC 1A06723</strain>
    </source>
</reference>
<dbReference type="AlphaFoldDB" id="A0A501PKC0"/>
<dbReference type="PRINTS" id="PR00812">
    <property type="entry name" value="BCTERIALGSPF"/>
</dbReference>
<evidence type="ECO:0000313" key="14">
    <source>
        <dbReference type="Proteomes" id="UP000319148"/>
    </source>
</evidence>
<comment type="similarity">
    <text evidence="3 10">Belongs to the GSP F family.</text>
</comment>
<keyword evidence="14" id="KW-1185">Reference proteome</keyword>
<evidence type="ECO:0000313" key="13">
    <source>
        <dbReference type="EMBL" id="TPD60156.1"/>
    </source>
</evidence>
<evidence type="ECO:0000259" key="12">
    <source>
        <dbReference type="Pfam" id="PF00482"/>
    </source>
</evidence>
<comment type="subcellular location">
    <subcellularLocation>
        <location evidence="10">Cell inner membrane</location>
        <topology evidence="10">Multi-pass membrane protein</topology>
    </subcellularLocation>
    <subcellularLocation>
        <location evidence="2">Cell membrane</location>
        <topology evidence="2">Multi-pass membrane protein</topology>
    </subcellularLocation>
</comment>
<comment type="function">
    <text evidence="1">Component of the type II secretion system inner membrane complex required for the energy-dependent secretion of extracellular factors such as proteases and toxins from the periplasm.</text>
</comment>
<dbReference type="Proteomes" id="UP000319148">
    <property type="component" value="Unassembled WGS sequence"/>
</dbReference>
<keyword evidence="4 10" id="KW-0813">Transport</keyword>
<evidence type="ECO:0000256" key="2">
    <source>
        <dbReference type="ARBA" id="ARBA00004651"/>
    </source>
</evidence>
<evidence type="ECO:0000256" key="8">
    <source>
        <dbReference type="ARBA" id="ARBA00023136"/>
    </source>
</evidence>
<dbReference type="RefSeq" id="WP_139940566.1">
    <property type="nucleotide sequence ID" value="NZ_JBHSYP010000027.1"/>
</dbReference>
<dbReference type="Pfam" id="PF00482">
    <property type="entry name" value="T2SSF"/>
    <property type="match status" value="2"/>
</dbReference>
<dbReference type="EMBL" id="VFIY01000008">
    <property type="protein sequence ID" value="TPD60156.1"/>
    <property type="molecule type" value="Genomic_DNA"/>
</dbReference>
<protein>
    <recommendedName>
        <fullName evidence="9">General secretion pathway protein F</fullName>
    </recommendedName>
</protein>
<evidence type="ECO:0000256" key="3">
    <source>
        <dbReference type="ARBA" id="ARBA00005745"/>
    </source>
</evidence>
<evidence type="ECO:0000256" key="1">
    <source>
        <dbReference type="ARBA" id="ARBA00002684"/>
    </source>
</evidence>
<dbReference type="Gene3D" id="1.20.81.30">
    <property type="entry name" value="Type II secretion system (T2SS), domain F"/>
    <property type="match status" value="2"/>
</dbReference>
<keyword evidence="8 11" id="KW-0472">Membrane</keyword>
<organism evidence="13 14">
    <name type="scientific">Emcibacter nanhaiensis</name>
    <dbReference type="NCBI Taxonomy" id="1505037"/>
    <lineage>
        <taxon>Bacteria</taxon>
        <taxon>Pseudomonadati</taxon>
        <taxon>Pseudomonadota</taxon>
        <taxon>Alphaproteobacteria</taxon>
        <taxon>Emcibacterales</taxon>
        <taxon>Emcibacteraceae</taxon>
        <taxon>Emcibacter</taxon>
    </lineage>
</organism>
<dbReference type="PANTHER" id="PTHR30012:SF0">
    <property type="entry name" value="TYPE II SECRETION SYSTEM PROTEIN F-RELATED"/>
    <property type="match status" value="1"/>
</dbReference>
<evidence type="ECO:0000256" key="9">
    <source>
        <dbReference type="ARBA" id="ARBA00030750"/>
    </source>
</evidence>
<dbReference type="OrthoDB" id="9805682at2"/>
<accession>A0A501PKC0</accession>
<evidence type="ECO:0000256" key="7">
    <source>
        <dbReference type="ARBA" id="ARBA00022989"/>
    </source>
</evidence>
<dbReference type="InterPro" id="IPR001992">
    <property type="entry name" value="T2SS_GspF/T4SS_PilC_CS"/>
</dbReference>
<feature type="domain" description="Type II secretion system protein GspF" evidence="12">
    <location>
        <begin position="72"/>
        <end position="194"/>
    </location>
</feature>
<dbReference type="GO" id="GO:0009306">
    <property type="term" value="P:protein secretion"/>
    <property type="evidence" value="ECO:0007669"/>
    <property type="project" value="InterPro"/>
</dbReference>